<organism evidence="1 2">
    <name type="scientific">Nocardioides luti</name>
    <dbReference type="NCBI Taxonomy" id="2761101"/>
    <lineage>
        <taxon>Bacteria</taxon>
        <taxon>Bacillati</taxon>
        <taxon>Actinomycetota</taxon>
        <taxon>Actinomycetes</taxon>
        <taxon>Propionibacteriales</taxon>
        <taxon>Nocardioidaceae</taxon>
        <taxon>Nocardioides</taxon>
    </lineage>
</organism>
<proteinExistence type="predicted"/>
<evidence type="ECO:0000313" key="1">
    <source>
        <dbReference type="EMBL" id="MBB6628433.1"/>
    </source>
</evidence>
<name>A0A7X0RJY6_9ACTN</name>
<keyword evidence="2" id="KW-1185">Reference proteome</keyword>
<protein>
    <submittedName>
        <fullName evidence="1">Uncharacterized protein</fullName>
    </submittedName>
</protein>
<dbReference type="EMBL" id="JACKXE010000001">
    <property type="protein sequence ID" value="MBB6628433.1"/>
    <property type="molecule type" value="Genomic_DNA"/>
</dbReference>
<reference evidence="1 2" key="1">
    <citation type="submission" date="2020-08" db="EMBL/GenBank/DDBJ databases">
        <authorList>
            <person name="Seo M.-J."/>
        </authorList>
    </citation>
    <scope>NUCLEOTIDE SEQUENCE [LARGE SCALE GENOMIC DNA]</scope>
    <source>
        <strain evidence="1 2">KIGAM211</strain>
    </source>
</reference>
<dbReference type="AlphaFoldDB" id="A0A7X0RJY6"/>
<sequence>MERRPHENVATVLVDPRVLRDLELALVPLDLWVWPVATAPVCVDGPRTAFQVRRRLVEAQRGAWDCAAEWVPVWVAFGERWRHGHEPLPWAAHEALWSTLAEFADHVRYRPRLGGVARLAVPRDISA</sequence>
<evidence type="ECO:0000313" key="2">
    <source>
        <dbReference type="Proteomes" id="UP000523955"/>
    </source>
</evidence>
<dbReference type="RefSeq" id="WP_185253490.1">
    <property type="nucleotide sequence ID" value="NZ_JACKXE010000001.1"/>
</dbReference>
<dbReference type="Proteomes" id="UP000523955">
    <property type="component" value="Unassembled WGS sequence"/>
</dbReference>
<accession>A0A7X0RJY6</accession>
<gene>
    <name evidence="1" type="ORF">H5V45_13985</name>
</gene>
<comment type="caution">
    <text evidence="1">The sequence shown here is derived from an EMBL/GenBank/DDBJ whole genome shotgun (WGS) entry which is preliminary data.</text>
</comment>